<evidence type="ECO:0000313" key="3">
    <source>
        <dbReference type="Proteomes" id="UP001432322"/>
    </source>
</evidence>
<comment type="caution">
    <text evidence="2">The sequence shown here is derived from an EMBL/GenBank/DDBJ whole genome shotgun (WGS) entry which is preliminary data.</text>
</comment>
<dbReference type="InterPro" id="IPR038412">
    <property type="entry name" value="Pepsin-I3_sf"/>
</dbReference>
<feature type="chain" id="PRO_5043551628" evidence="1">
    <location>
        <begin position="21"/>
        <end position="91"/>
    </location>
</feature>
<reference evidence="2" key="1">
    <citation type="submission" date="2023-10" db="EMBL/GenBank/DDBJ databases">
        <title>Genome assembly of Pristionchus species.</title>
        <authorList>
            <person name="Yoshida K."/>
            <person name="Sommer R.J."/>
        </authorList>
    </citation>
    <scope>NUCLEOTIDE SEQUENCE</scope>
    <source>
        <strain evidence="2">RS5133</strain>
    </source>
</reference>
<gene>
    <name evidence="2" type="ORF">PFISCL1PPCAC_3372</name>
</gene>
<feature type="non-terminal residue" evidence="2">
    <location>
        <position position="1"/>
    </location>
</feature>
<sequence length="91" mass="10217">ITATMKSALIFALLFSCSVAFTNYSCNVQNDIVYEPGYPPRTLTPEENQKIAEYIKEWKGWGEQLTRSILGQGPNPVEPVFPCLCRKCTAQ</sequence>
<keyword evidence="1" id="KW-0732">Signal</keyword>
<dbReference type="AlphaFoldDB" id="A0AAV5V2Q7"/>
<evidence type="ECO:0000256" key="1">
    <source>
        <dbReference type="SAM" id="SignalP"/>
    </source>
</evidence>
<name>A0AAV5V2Q7_9BILA</name>
<proteinExistence type="predicted"/>
<evidence type="ECO:0000313" key="2">
    <source>
        <dbReference type="EMBL" id="GMT12075.1"/>
    </source>
</evidence>
<feature type="signal peptide" evidence="1">
    <location>
        <begin position="1"/>
        <end position="20"/>
    </location>
</feature>
<protein>
    <submittedName>
        <fullName evidence="2">Uncharacterized protein</fullName>
    </submittedName>
</protein>
<dbReference type="Proteomes" id="UP001432322">
    <property type="component" value="Unassembled WGS sequence"/>
</dbReference>
<keyword evidence="3" id="KW-1185">Reference proteome</keyword>
<organism evidence="2 3">
    <name type="scientific">Pristionchus fissidentatus</name>
    <dbReference type="NCBI Taxonomy" id="1538716"/>
    <lineage>
        <taxon>Eukaryota</taxon>
        <taxon>Metazoa</taxon>
        <taxon>Ecdysozoa</taxon>
        <taxon>Nematoda</taxon>
        <taxon>Chromadorea</taxon>
        <taxon>Rhabditida</taxon>
        <taxon>Rhabditina</taxon>
        <taxon>Diplogasteromorpha</taxon>
        <taxon>Diplogasteroidea</taxon>
        <taxon>Neodiplogasteridae</taxon>
        <taxon>Pristionchus</taxon>
    </lineage>
</organism>
<dbReference type="Gene3D" id="3.30.1120.50">
    <property type="entry name" value="Pepsin inhibitor-3"/>
    <property type="match status" value="1"/>
</dbReference>
<dbReference type="EMBL" id="BTSY01000001">
    <property type="protein sequence ID" value="GMT12075.1"/>
    <property type="molecule type" value="Genomic_DNA"/>
</dbReference>
<accession>A0AAV5V2Q7</accession>